<dbReference type="AlphaFoldDB" id="A0A1R3GTY4"/>
<dbReference type="Gramene" id="OMO61460">
    <property type="protein sequence ID" value="OMO61460"/>
    <property type="gene ID" value="CCACVL1_23502"/>
</dbReference>
<organism evidence="1 2">
    <name type="scientific">Corchorus capsularis</name>
    <name type="common">Jute</name>
    <dbReference type="NCBI Taxonomy" id="210143"/>
    <lineage>
        <taxon>Eukaryota</taxon>
        <taxon>Viridiplantae</taxon>
        <taxon>Streptophyta</taxon>
        <taxon>Embryophyta</taxon>
        <taxon>Tracheophyta</taxon>
        <taxon>Spermatophyta</taxon>
        <taxon>Magnoliopsida</taxon>
        <taxon>eudicotyledons</taxon>
        <taxon>Gunneridae</taxon>
        <taxon>Pentapetalae</taxon>
        <taxon>rosids</taxon>
        <taxon>malvids</taxon>
        <taxon>Malvales</taxon>
        <taxon>Malvaceae</taxon>
        <taxon>Grewioideae</taxon>
        <taxon>Apeibeae</taxon>
        <taxon>Corchorus</taxon>
    </lineage>
</organism>
<comment type="caution">
    <text evidence="1">The sequence shown here is derived from an EMBL/GenBank/DDBJ whole genome shotgun (WGS) entry which is preliminary data.</text>
</comment>
<accession>A0A1R3GTY4</accession>
<dbReference type="Proteomes" id="UP000188268">
    <property type="component" value="Unassembled WGS sequence"/>
</dbReference>
<keyword evidence="2" id="KW-1185">Reference proteome</keyword>
<gene>
    <name evidence="1" type="ORF">CCACVL1_23502</name>
</gene>
<evidence type="ECO:0000313" key="1">
    <source>
        <dbReference type="EMBL" id="OMO61460.1"/>
    </source>
</evidence>
<evidence type="ECO:0000313" key="2">
    <source>
        <dbReference type="Proteomes" id="UP000188268"/>
    </source>
</evidence>
<dbReference type="EMBL" id="AWWV01013449">
    <property type="protein sequence ID" value="OMO61460.1"/>
    <property type="molecule type" value="Genomic_DNA"/>
</dbReference>
<sequence length="158" mass="17560">MGDTFPVADSSAREFANRMFIGQTGSSPGLSFDLPAQSLKALLLIFFYRLAYQVYKKTSLSVKLHLASSTRGRHQHRLGIICYYAANQSPGSVPMNNSLLRGSFIPLFRRGIHPPWTNKPLIGALVREDWVGNTSGTGRLLSAHSRRIDVIEQSRLQS</sequence>
<name>A0A1R3GTY4_COCAP</name>
<protein>
    <submittedName>
        <fullName evidence="1">Uncharacterized protein</fullName>
    </submittedName>
</protein>
<reference evidence="1 2" key="1">
    <citation type="submission" date="2013-09" db="EMBL/GenBank/DDBJ databases">
        <title>Corchorus capsularis genome sequencing.</title>
        <authorList>
            <person name="Alam M."/>
            <person name="Haque M.S."/>
            <person name="Islam M.S."/>
            <person name="Emdad E.M."/>
            <person name="Islam M.M."/>
            <person name="Ahmed B."/>
            <person name="Halim A."/>
            <person name="Hossen Q.M.M."/>
            <person name="Hossain M.Z."/>
            <person name="Ahmed R."/>
            <person name="Khan M.M."/>
            <person name="Islam R."/>
            <person name="Rashid M.M."/>
            <person name="Khan S.A."/>
            <person name="Rahman M.S."/>
            <person name="Alam M."/>
        </authorList>
    </citation>
    <scope>NUCLEOTIDE SEQUENCE [LARGE SCALE GENOMIC DNA]</scope>
    <source>
        <strain evidence="2">cv. CVL-1</strain>
        <tissue evidence="1">Whole seedling</tissue>
    </source>
</reference>
<proteinExistence type="predicted"/>